<comment type="caution">
    <text evidence="3">The sequence shown here is derived from an EMBL/GenBank/DDBJ whole genome shotgun (WGS) entry which is preliminary data.</text>
</comment>
<dbReference type="EMBL" id="JBHTAX010000001">
    <property type="protein sequence ID" value="MFC7191327.1"/>
    <property type="molecule type" value="Genomic_DNA"/>
</dbReference>
<dbReference type="Gene3D" id="3.40.50.720">
    <property type="entry name" value="NAD(P)-binding Rossmann-like Domain"/>
    <property type="match status" value="1"/>
</dbReference>
<feature type="domain" description="NAD-dependent epimerase/dehydratase" evidence="2">
    <location>
        <begin position="4"/>
        <end position="222"/>
    </location>
</feature>
<keyword evidence="4" id="KW-1185">Reference proteome</keyword>
<evidence type="ECO:0000256" key="1">
    <source>
        <dbReference type="SAM" id="MobiDB-lite"/>
    </source>
</evidence>
<dbReference type="InterPro" id="IPR050177">
    <property type="entry name" value="Lipid_A_modif_metabolic_enz"/>
</dbReference>
<dbReference type="AlphaFoldDB" id="A0ABD5YTN8"/>
<evidence type="ECO:0000313" key="4">
    <source>
        <dbReference type="Proteomes" id="UP001596417"/>
    </source>
</evidence>
<dbReference type="InterPro" id="IPR001509">
    <property type="entry name" value="Epimerase_deHydtase"/>
</dbReference>
<proteinExistence type="predicted"/>
<feature type="region of interest" description="Disordered" evidence="1">
    <location>
        <begin position="289"/>
        <end position="321"/>
    </location>
</feature>
<dbReference type="SUPFAM" id="SSF51735">
    <property type="entry name" value="NAD(P)-binding Rossmann-fold domains"/>
    <property type="match status" value="1"/>
</dbReference>
<organism evidence="3 4">
    <name type="scientific">Halocatena marina</name>
    <dbReference type="NCBI Taxonomy" id="2934937"/>
    <lineage>
        <taxon>Archaea</taxon>
        <taxon>Methanobacteriati</taxon>
        <taxon>Methanobacteriota</taxon>
        <taxon>Stenosarchaea group</taxon>
        <taxon>Halobacteria</taxon>
        <taxon>Halobacteriales</taxon>
        <taxon>Natronomonadaceae</taxon>
        <taxon>Halocatena</taxon>
    </lineage>
</organism>
<evidence type="ECO:0000313" key="3">
    <source>
        <dbReference type="EMBL" id="MFC7191327.1"/>
    </source>
</evidence>
<dbReference type="Proteomes" id="UP001596417">
    <property type="component" value="Unassembled WGS sequence"/>
</dbReference>
<reference evidence="3 4" key="1">
    <citation type="journal article" date="2019" name="Int. J. Syst. Evol. Microbiol.">
        <title>The Global Catalogue of Microorganisms (GCM) 10K type strain sequencing project: providing services to taxonomists for standard genome sequencing and annotation.</title>
        <authorList>
            <consortium name="The Broad Institute Genomics Platform"/>
            <consortium name="The Broad Institute Genome Sequencing Center for Infectious Disease"/>
            <person name="Wu L."/>
            <person name="Ma J."/>
        </authorList>
    </citation>
    <scope>NUCLEOTIDE SEQUENCE [LARGE SCALE GENOMIC DNA]</scope>
    <source>
        <strain evidence="3 4">RDMS1</strain>
    </source>
</reference>
<dbReference type="GeneID" id="76201051"/>
<evidence type="ECO:0000259" key="2">
    <source>
        <dbReference type="Pfam" id="PF01370"/>
    </source>
</evidence>
<dbReference type="PANTHER" id="PTHR43245">
    <property type="entry name" value="BIFUNCTIONAL POLYMYXIN RESISTANCE PROTEIN ARNA"/>
    <property type="match status" value="1"/>
</dbReference>
<dbReference type="Pfam" id="PF01370">
    <property type="entry name" value="Epimerase"/>
    <property type="match status" value="1"/>
</dbReference>
<dbReference type="RefSeq" id="WP_264555693.1">
    <property type="nucleotide sequence ID" value="NZ_CP109979.1"/>
</dbReference>
<accession>A0ABD5YTN8</accession>
<name>A0ABD5YTN8_9EURY</name>
<sequence>METVLVIGGTRFVGRHAVEEFRAHGYEVAIFNRGKHENPFTDDEDIVHHKGDRTDDDALVRARDRIDPDFIIDCVAYYPRDVRTATEIFADADAYVYVSSGAAYGTEVVPKREDETPLCECTSEQAVDDSWDTYGPRKAAGDRAVFEAGERGVRAMSIRPPVVYGPYDYTGRFEYWVDRVSTYDRLLVPHTALRHLVYVDDVARGLRTIAEQGDPGEAYNVGDHSLPVLSEWINLLADSVGTSVDLIKVSERELAIADLESSDFPLYRDYPHVLDTHKLESMEWSSTPLSEAVSETVEHIDSADSSEKRGPDRDSEERVLDVLETI</sequence>
<dbReference type="InterPro" id="IPR036291">
    <property type="entry name" value="NAD(P)-bd_dom_sf"/>
</dbReference>
<protein>
    <submittedName>
        <fullName evidence="3">NAD-dependent epimerase/dehydratase family protein</fullName>
    </submittedName>
</protein>
<feature type="compositionally biased region" description="Basic and acidic residues" evidence="1">
    <location>
        <begin position="296"/>
        <end position="321"/>
    </location>
</feature>
<gene>
    <name evidence="3" type="ORF">ACFQL7_16985</name>
</gene>